<evidence type="ECO:0000313" key="19">
    <source>
        <dbReference type="RefSeq" id="XP_056682907.1"/>
    </source>
</evidence>
<dbReference type="InterPro" id="IPR007527">
    <property type="entry name" value="Znf_SWIM"/>
</dbReference>
<reference evidence="9 10" key="2">
    <citation type="submission" date="2025-05" db="UniProtKB">
        <authorList>
            <consortium name="RefSeq"/>
        </authorList>
    </citation>
    <scope>IDENTIFICATION</scope>
    <source>
        <tissue evidence="9 10">Leaf</tissue>
    </source>
</reference>
<evidence type="ECO:0000313" key="15">
    <source>
        <dbReference type="RefSeq" id="XP_056682903.1"/>
    </source>
</evidence>
<dbReference type="RefSeq" id="XP_056682903.1">
    <property type="nucleotide sequence ID" value="XM_056826925.1"/>
</dbReference>
<keyword evidence="4 6" id="KW-0862">Zinc</keyword>
<dbReference type="Pfam" id="PF04434">
    <property type="entry name" value="SWIM"/>
    <property type="match status" value="1"/>
</dbReference>
<gene>
    <name evidence="9 10 11 12 13 14 15 16 17 18 19 20" type="primary">LOC110797981</name>
</gene>
<dbReference type="RefSeq" id="XP_056682909.1">
    <property type="nucleotide sequence ID" value="XM_056826931.1"/>
</dbReference>
<evidence type="ECO:0000256" key="2">
    <source>
        <dbReference type="ARBA" id="ARBA00022723"/>
    </source>
</evidence>
<evidence type="ECO:0000313" key="13">
    <source>
        <dbReference type="RefSeq" id="XP_056682901.1"/>
    </source>
</evidence>
<dbReference type="RefSeq" id="XP_056682901.1">
    <property type="nucleotide sequence ID" value="XM_056826923.1"/>
</dbReference>
<evidence type="ECO:0000256" key="3">
    <source>
        <dbReference type="ARBA" id="ARBA00022771"/>
    </source>
</evidence>
<evidence type="ECO:0000313" key="8">
    <source>
        <dbReference type="Proteomes" id="UP000813463"/>
    </source>
</evidence>
<dbReference type="Proteomes" id="UP000813463">
    <property type="component" value="Chromosome 4"/>
</dbReference>
<comment type="subcellular location">
    <subcellularLocation>
        <location evidence="6">Nucleus</location>
    </subcellularLocation>
</comment>
<evidence type="ECO:0000313" key="14">
    <source>
        <dbReference type="RefSeq" id="XP_056682902.1"/>
    </source>
</evidence>
<dbReference type="RefSeq" id="XP_056682897.1">
    <property type="nucleotide sequence ID" value="XM_056826919.1"/>
</dbReference>
<dbReference type="GeneID" id="110797981"/>
<evidence type="ECO:0000313" key="11">
    <source>
        <dbReference type="RefSeq" id="XP_056682899.1"/>
    </source>
</evidence>
<reference evidence="8" key="1">
    <citation type="journal article" date="2021" name="Nat. Commun.">
        <title>Genomic analyses provide insights into spinach domestication and the genetic basis of agronomic traits.</title>
        <authorList>
            <person name="Cai X."/>
            <person name="Sun X."/>
            <person name="Xu C."/>
            <person name="Sun H."/>
            <person name="Wang X."/>
            <person name="Ge C."/>
            <person name="Zhang Z."/>
            <person name="Wang Q."/>
            <person name="Fei Z."/>
            <person name="Jiao C."/>
            <person name="Wang Q."/>
        </authorList>
    </citation>
    <scope>NUCLEOTIDE SEQUENCE [LARGE SCALE GENOMIC DNA]</scope>
    <source>
        <strain evidence="8">cv. Varoflay</strain>
    </source>
</reference>
<keyword evidence="2 6" id="KW-0479">Metal-binding</keyword>
<dbReference type="RefSeq" id="XP_056682900.1">
    <property type="nucleotide sequence ID" value="XM_056826922.1"/>
</dbReference>
<dbReference type="RefSeq" id="XP_056682906.1">
    <property type="nucleotide sequence ID" value="XM_056826928.1"/>
</dbReference>
<dbReference type="RefSeq" id="XP_056682898.1">
    <property type="nucleotide sequence ID" value="XM_056826920.1"/>
</dbReference>
<dbReference type="PROSITE" id="PS50966">
    <property type="entry name" value="ZF_SWIM"/>
    <property type="match status" value="1"/>
</dbReference>
<dbReference type="SMART" id="SM00575">
    <property type="entry name" value="ZnF_PMZ"/>
    <property type="match status" value="1"/>
</dbReference>
<evidence type="ECO:0000313" key="18">
    <source>
        <dbReference type="RefSeq" id="XP_056682906.1"/>
    </source>
</evidence>
<accession>A0ABM3QHR8</accession>
<evidence type="ECO:0000256" key="4">
    <source>
        <dbReference type="ARBA" id="ARBA00022833"/>
    </source>
</evidence>
<comment type="similarity">
    <text evidence="1 6">Belongs to the FHY3/FAR1 family.</text>
</comment>
<evidence type="ECO:0000313" key="20">
    <source>
        <dbReference type="RefSeq" id="XP_056682909.1"/>
    </source>
</evidence>
<dbReference type="RefSeq" id="XP_056682902.1">
    <property type="nucleotide sequence ID" value="XM_056826924.1"/>
</dbReference>
<evidence type="ECO:0000313" key="12">
    <source>
        <dbReference type="RefSeq" id="XP_056682900.1"/>
    </source>
</evidence>
<dbReference type="InterPro" id="IPR006564">
    <property type="entry name" value="Znf_PMZ"/>
</dbReference>
<evidence type="ECO:0000259" key="7">
    <source>
        <dbReference type="PROSITE" id="PS50966"/>
    </source>
</evidence>
<dbReference type="InterPro" id="IPR031052">
    <property type="entry name" value="FHY3/FAR1"/>
</dbReference>
<evidence type="ECO:0000313" key="17">
    <source>
        <dbReference type="RefSeq" id="XP_056682905.1"/>
    </source>
</evidence>
<evidence type="ECO:0000256" key="5">
    <source>
        <dbReference type="PROSITE-ProRule" id="PRU00325"/>
    </source>
</evidence>
<dbReference type="PANTHER" id="PTHR31669:SF21">
    <property type="entry name" value="PROTEIN FAR-RED IMPAIRED RESPONSE 1"/>
    <property type="match status" value="1"/>
</dbReference>
<dbReference type="RefSeq" id="XP_056682907.1">
    <property type="nucleotide sequence ID" value="XM_056826929.1"/>
</dbReference>
<dbReference type="InterPro" id="IPR004330">
    <property type="entry name" value="FAR1_DNA_bnd_dom"/>
</dbReference>
<organism evidence="8 19">
    <name type="scientific">Spinacia oleracea</name>
    <name type="common">Spinach</name>
    <dbReference type="NCBI Taxonomy" id="3562"/>
    <lineage>
        <taxon>Eukaryota</taxon>
        <taxon>Viridiplantae</taxon>
        <taxon>Streptophyta</taxon>
        <taxon>Embryophyta</taxon>
        <taxon>Tracheophyta</taxon>
        <taxon>Spermatophyta</taxon>
        <taxon>Magnoliopsida</taxon>
        <taxon>eudicotyledons</taxon>
        <taxon>Gunneridae</taxon>
        <taxon>Pentapetalae</taxon>
        <taxon>Caryophyllales</taxon>
        <taxon>Chenopodiaceae</taxon>
        <taxon>Chenopodioideae</taxon>
        <taxon>Anserineae</taxon>
        <taxon>Spinacia</taxon>
    </lineage>
</organism>
<evidence type="ECO:0000256" key="6">
    <source>
        <dbReference type="RuleBase" id="RU367018"/>
    </source>
</evidence>
<comment type="function">
    <text evidence="6">Putative transcription activator involved in regulating light control of development.</text>
</comment>
<dbReference type="RefSeq" id="XP_056682904.1">
    <property type="nucleotide sequence ID" value="XM_056826926.1"/>
</dbReference>
<name>A0ABM3QHR8_SPIOL</name>
<keyword evidence="3 5" id="KW-0863">Zinc-finger</keyword>
<evidence type="ECO:0000313" key="9">
    <source>
        <dbReference type="RefSeq" id="XP_056682897.1"/>
    </source>
</evidence>
<dbReference type="InterPro" id="IPR018289">
    <property type="entry name" value="MULE_transposase_dom"/>
</dbReference>
<proteinExistence type="inferred from homology"/>
<sequence>MDLRPTDCHPGAASSVVDQREDICHGEGASRNMVDLVSVVHDRDGGAGTCATNSFLLEGDIEIGPDNDLQFESHEAAYKFYQEYAKSMGFTTSIKNSRRSKKSKDFIDAKFACSRYGVTPESDVGSSRRSGIKKTDCKASMHVKRSKHGKWVIHEFIKEHNHELLPALAYYFRIHRNVKLVEKNNVDILHAVSERTKKMFVDMSRQSASFFNHGSLRHALGSQLDKGNHLVLDEGDAQFLLDYFMCVKKENPKFFYAIDLNEEQYLRNFFWVDAKSRSDYTSFSDVVSLDTSYIRTNDKLPLVLFVGVNHHFQTMLLGCALIAEELTSTFVWLLKTWLRAMGGSAPQVIITDQHPSIKSAIQEVFPNTRHCFHLCNVLEKFPENLAHVTKRHENFTGKFNKCIFKSWTDEQFELRWWKMVGRFDLQEDDWIRSLYEDRKKWVPLYISDIFLAGMSPPHRTESVNSFFDKYIQRKLTLKEFVKQYGAILQNRYEEEAIADFDTCNKQPALKSPSPWEKQMSTIYTHAIFKKFQVEVLGVVGCHPKKDGEDGTSITYRVDDCEKDETFFVAWDETNSQVSCLCRSFEYRGFLCRHAMLVLQICGISSIPSQYILRRWTKDAKTRQLMVEGTDRLQTRAQRYVALCKQAIELSEEGSLTQESHNISLRTLVDTLKNCVSVNNMNRNAIEVGDTFCAHDIVEPYQGNMSTRTSKKKNAVKKRKVTSETDVMLTDAEDNLHQLESLTSDGMSLNNYYGSQQNVPGLVQLNLMEPPHDSYYVDQESIQGLGQLNSLGPNHEGFFEAEQSVHGLGHLDFRSSSSFSYSLQDDNNLRSTQLRGDAARHT</sequence>
<dbReference type="RefSeq" id="XP_056682905.1">
    <property type="nucleotide sequence ID" value="XM_056826927.1"/>
</dbReference>
<protein>
    <recommendedName>
        <fullName evidence="6">Protein FAR1-RELATED SEQUENCE</fullName>
    </recommendedName>
</protein>
<evidence type="ECO:0000313" key="16">
    <source>
        <dbReference type="RefSeq" id="XP_056682904.1"/>
    </source>
</evidence>
<evidence type="ECO:0000313" key="10">
    <source>
        <dbReference type="RefSeq" id="XP_056682898.1"/>
    </source>
</evidence>
<keyword evidence="8" id="KW-1185">Reference proteome</keyword>
<evidence type="ECO:0000256" key="1">
    <source>
        <dbReference type="ARBA" id="ARBA00005889"/>
    </source>
</evidence>
<dbReference type="RefSeq" id="XP_056682899.1">
    <property type="nucleotide sequence ID" value="XM_056826921.1"/>
</dbReference>
<dbReference type="Pfam" id="PF03101">
    <property type="entry name" value="FAR1"/>
    <property type="match status" value="1"/>
</dbReference>
<feature type="domain" description="SWIM-type" evidence="7">
    <location>
        <begin position="566"/>
        <end position="602"/>
    </location>
</feature>
<dbReference type="Pfam" id="PF10551">
    <property type="entry name" value="MULE"/>
    <property type="match status" value="1"/>
</dbReference>
<keyword evidence="6" id="KW-0539">Nucleus</keyword>
<dbReference type="PANTHER" id="PTHR31669">
    <property type="entry name" value="PROTEIN FAR1-RELATED SEQUENCE 10-RELATED"/>
    <property type="match status" value="1"/>
</dbReference>